<evidence type="ECO:0000313" key="1">
    <source>
        <dbReference type="EMBL" id="KAL0925367.1"/>
    </source>
</evidence>
<comment type="caution">
    <text evidence="1">The sequence shown here is derived from an EMBL/GenBank/DDBJ whole genome shotgun (WGS) entry which is preliminary data.</text>
</comment>
<gene>
    <name evidence="1" type="ORF">M5K25_003690</name>
</gene>
<keyword evidence="2" id="KW-1185">Reference proteome</keyword>
<sequence length="416" mass="45963">MHSERPKYLKMTTNLIKLKKCEEVSTHLEAKHVILSQALAGGGRIQWRTSPVVPPPILNSTQRLPQPGLADFWLTDAWDDVPGHLEVIQRLAQSITTVHGRGGRLNWAPPSRPLNSILSFQKYPPELPECSCSIPQLPSLSGPPFRANSGEISPRSARSRTSGDPLVLVSEAKVLATFPRSFSREKLIHWGFLQGYYWVTQAYEAIKYDESRKSEDQEIEELKTKSLRGLQQRKFTNQNIEPVNPILCRQVDRVEKVQSTNENDPIYSDDGRVERWELVEDVGIKVSKRNENVRLQGNWFSMGAPFCGRCGFMGLSPPNADPNKPSPNIHPGNLDPPLIPAPPALLPIPPNGLENPKNSAKMSSALLGLNLNAVGPSPPLKKDDPVAPLVRVAVLLPDKRIAAPLYVASATAPALD</sequence>
<accession>A0ABD0VJP5</accession>
<reference evidence="1 2" key="1">
    <citation type="journal article" date="2024" name="Plant Biotechnol. J.">
        <title>Dendrobium thyrsiflorum genome and its molecular insights into genes involved in important horticultural traits.</title>
        <authorList>
            <person name="Chen B."/>
            <person name="Wang J.Y."/>
            <person name="Zheng P.J."/>
            <person name="Li K.L."/>
            <person name="Liang Y.M."/>
            <person name="Chen X.F."/>
            <person name="Zhang C."/>
            <person name="Zhao X."/>
            <person name="He X."/>
            <person name="Zhang G.Q."/>
            <person name="Liu Z.J."/>
            <person name="Xu Q."/>
        </authorList>
    </citation>
    <scope>NUCLEOTIDE SEQUENCE [LARGE SCALE GENOMIC DNA]</scope>
    <source>
        <strain evidence="1">GZMU011</strain>
    </source>
</reference>
<evidence type="ECO:0000313" key="2">
    <source>
        <dbReference type="Proteomes" id="UP001552299"/>
    </source>
</evidence>
<dbReference type="EMBL" id="JANQDX010000004">
    <property type="protein sequence ID" value="KAL0925367.1"/>
    <property type="molecule type" value="Genomic_DNA"/>
</dbReference>
<name>A0ABD0VJP5_DENTH</name>
<proteinExistence type="predicted"/>
<organism evidence="1 2">
    <name type="scientific">Dendrobium thyrsiflorum</name>
    <name type="common">Pinecone-like raceme dendrobium</name>
    <name type="synonym">Orchid</name>
    <dbReference type="NCBI Taxonomy" id="117978"/>
    <lineage>
        <taxon>Eukaryota</taxon>
        <taxon>Viridiplantae</taxon>
        <taxon>Streptophyta</taxon>
        <taxon>Embryophyta</taxon>
        <taxon>Tracheophyta</taxon>
        <taxon>Spermatophyta</taxon>
        <taxon>Magnoliopsida</taxon>
        <taxon>Liliopsida</taxon>
        <taxon>Asparagales</taxon>
        <taxon>Orchidaceae</taxon>
        <taxon>Epidendroideae</taxon>
        <taxon>Malaxideae</taxon>
        <taxon>Dendrobiinae</taxon>
        <taxon>Dendrobium</taxon>
    </lineage>
</organism>
<dbReference type="AlphaFoldDB" id="A0ABD0VJP5"/>
<dbReference type="Proteomes" id="UP001552299">
    <property type="component" value="Unassembled WGS sequence"/>
</dbReference>
<protein>
    <submittedName>
        <fullName evidence="1">Uncharacterized protein</fullName>
    </submittedName>
</protein>